<reference evidence="9" key="1">
    <citation type="submission" date="2016-11" db="UniProtKB">
        <authorList>
            <consortium name="WormBaseParasite"/>
        </authorList>
    </citation>
    <scope>IDENTIFICATION</scope>
</reference>
<evidence type="ECO:0000256" key="1">
    <source>
        <dbReference type="ARBA" id="ARBA00004141"/>
    </source>
</evidence>
<feature type="transmembrane region" description="Helical" evidence="7">
    <location>
        <begin position="196"/>
        <end position="215"/>
    </location>
</feature>
<evidence type="ECO:0000256" key="5">
    <source>
        <dbReference type="ARBA" id="ARBA00022989"/>
    </source>
</evidence>
<evidence type="ECO:0000256" key="3">
    <source>
        <dbReference type="ARBA" id="ARBA00022448"/>
    </source>
</evidence>
<feature type="transmembrane region" description="Helical" evidence="7">
    <location>
        <begin position="360"/>
        <end position="382"/>
    </location>
</feature>
<comment type="subcellular location">
    <subcellularLocation>
        <location evidence="1">Membrane</location>
        <topology evidence="1">Multi-pass membrane protein</topology>
    </subcellularLocation>
</comment>
<protein>
    <submittedName>
        <fullName evidence="9">Equilibrative nucleoside transporter 1</fullName>
    </submittedName>
</protein>
<dbReference type="PIRSF" id="PIRSF016379">
    <property type="entry name" value="ENT"/>
    <property type="match status" value="1"/>
</dbReference>
<name>A0A1I7Z3X4_9BILA</name>
<keyword evidence="4 7" id="KW-0812">Transmembrane</keyword>
<feature type="transmembrane region" description="Helical" evidence="7">
    <location>
        <begin position="96"/>
        <end position="117"/>
    </location>
</feature>
<accession>A0A1I7Z3X4</accession>
<evidence type="ECO:0000256" key="4">
    <source>
        <dbReference type="ARBA" id="ARBA00022692"/>
    </source>
</evidence>
<evidence type="ECO:0000256" key="7">
    <source>
        <dbReference type="SAM" id="Phobius"/>
    </source>
</evidence>
<organism evidence="8 9">
    <name type="scientific">Steinernema glaseri</name>
    <dbReference type="NCBI Taxonomy" id="37863"/>
    <lineage>
        <taxon>Eukaryota</taxon>
        <taxon>Metazoa</taxon>
        <taxon>Ecdysozoa</taxon>
        <taxon>Nematoda</taxon>
        <taxon>Chromadorea</taxon>
        <taxon>Rhabditida</taxon>
        <taxon>Tylenchina</taxon>
        <taxon>Panagrolaimomorpha</taxon>
        <taxon>Strongyloidoidea</taxon>
        <taxon>Steinernematidae</taxon>
        <taxon>Steinernema</taxon>
    </lineage>
</organism>
<keyword evidence="5 7" id="KW-1133">Transmembrane helix</keyword>
<keyword evidence="8" id="KW-1185">Reference proteome</keyword>
<dbReference type="Pfam" id="PF01733">
    <property type="entry name" value="Nucleoside_tran"/>
    <property type="match status" value="1"/>
</dbReference>
<dbReference type="InterPro" id="IPR036259">
    <property type="entry name" value="MFS_trans_sf"/>
</dbReference>
<feature type="transmembrane region" description="Helical" evidence="7">
    <location>
        <begin position="328"/>
        <end position="348"/>
    </location>
</feature>
<comment type="similarity">
    <text evidence="2">Belongs to the SLC29A/ENT transporter (TC 2.A.57) family.</text>
</comment>
<dbReference type="PANTHER" id="PTHR10332">
    <property type="entry name" value="EQUILIBRATIVE NUCLEOSIDE TRANSPORTER"/>
    <property type="match status" value="1"/>
</dbReference>
<dbReference type="SUPFAM" id="SSF103473">
    <property type="entry name" value="MFS general substrate transporter"/>
    <property type="match status" value="1"/>
</dbReference>
<keyword evidence="6 7" id="KW-0472">Membrane</keyword>
<evidence type="ECO:0000313" key="9">
    <source>
        <dbReference type="WBParaSite" id="L893_g22360.t1"/>
    </source>
</evidence>
<dbReference type="AlphaFoldDB" id="A0A1I7Z3X4"/>
<dbReference type="WBParaSite" id="L893_g22360.t1">
    <property type="protein sequence ID" value="L893_g22360.t1"/>
    <property type="gene ID" value="L893_g22360"/>
</dbReference>
<sequence length="458" mass="52021">MAPGTQNGSEKAHLDTVDTTDEVKPFIVGESKKDSEFGAPKDVYNAVYFIMLLHGIGCLMPWNMFITIAGKYFVGYKMLERTDNGTLVETYYSTEFFGFLGMFSQLPNLLLNLINIFVRMRGGLKPRIAISLCIVGAVCIFTMCFIFVDSNTWVFGFFVMTMFSVAILNGANGVYQNSIYGVASAFPPKFTNAILIGNNICGTFVSIISILTILLSDDVRFAALFYFLVAFFTIVACLVSFFMLERFDFYVYYARKANQKNGDEEGQQQEEEHISMERYAEVLKQAWPQMFNVFCIFFVTLSIFPTIQVDIKLYREDGVYDFFIPQKLYEAITTFLLFNVCATIGSTLANSYQWPNPKTLWIPVVLRLLLIPAFMFCNFRPAVRTWKVFFYNEWIFIVLSIIMAVSSGYLSSMGMMFAPHVVEPKNSRIAGMMAAFFLIFGVCCGILNTFVIGSVIEW</sequence>
<feature type="transmembrane region" description="Helical" evidence="7">
    <location>
        <begin position="429"/>
        <end position="456"/>
    </location>
</feature>
<feature type="transmembrane region" description="Helical" evidence="7">
    <location>
        <begin position="46"/>
        <end position="69"/>
    </location>
</feature>
<evidence type="ECO:0000256" key="6">
    <source>
        <dbReference type="ARBA" id="ARBA00023136"/>
    </source>
</evidence>
<keyword evidence="3" id="KW-0813">Transport</keyword>
<feature type="transmembrane region" description="Helical" evidence="7">
    <location>
        <begin position="394"/>
        <end position="417"/>
    </location>
</feature>
<dbReference type="PRINTS" id="PR01130">
    <property type="entry name" value="DERENTRNSPRT"/>
</dbReference>
<dbReference type="PANTHER" id="PTHR10332:SF80">
    <property type="entry name" value="EQUILIBRATIVE NUCLEOSIDE TRANSPORTER 2, ISOFORM A"/>
    <property type="match status" value="1"/>
</dbReference>
<feature type="transmembrane region" description="Helical" evidence="7">
    <location>
        <begin position="154"/>
        <end position="175"/>
    </location>
</feature>
<feature type="transmembrane region" description="Helical" evidence="7">
    <location>
        <begin position="221"/>
        <end position="244"/>
    </location>
</feature>
<proteinExistence type="inferred from homology"/>
<feature type="transmembrane region" description="Helical" evidence="7">
    <location>
        <begin position="290"/>
        <end position="308"/>
    </location>
</feature>
<evidence type="ECO:0000313" key="8">
    <source>
        <dbReference type="Proteomes" id="UP000095287"/>
    </source>
</evidence>
<evidence type="ECO:0000256" key="2">
    <source>
        <dbReference type="ARBA" id="ARBA00007965"/>
    </source>
</evidence>
<dbReference type="GO" id="GO:0005337">
    <property type="term" value="F:nucleoside transmembrane transporter activity"/>
    <property type="evidence" value="ECO:0007669"/>
    <property type="project" value="InterPro"/>
</dbReference>
<feature type="transmembrane region" description="Helical" evidence="7">
    <location>
        <begin position="129"/>
        <end position="148"/>
    </location>
</feature>
<dbReference type="InterPro" id="IPR002259">
    <property type="entry name" value="Eqnu_transpt"/>
</dbReference>
<dbReference type="GO" id="GO:0005886">
    <property type="term" value="C:plasma membrane"/>
    <property type="evidence" value="ECO:0007669"/>
    <property type="project" value="TreeGrafter"/>
</dbReference>
<dbReference type="Proteomes" id="UP000095287">
    <property type="component" value="Unplaced"/>
</dbReference>